<keyword evidence="5" id="KW-0068">Autocatalytic cleavage</keyword>
<dbReference type="EMBL" id="LAZR01000019">
    <property type="protein sequence ID" value="KKO05404.1"/>
    <property type="molecule type" value="Genomic_DNA"/>
</dbReference>
<keyword evidence="3" id="KW-0028">Amino-acid biosynthesis</keyword>
<dbReference type="PANTHER" id="PTHR23100">
    <property type="entry name" value="ARGININE BIOSYNTHESIS BIFUNCTIONAL PROTEIN ARGJ"/>
    <property type="match status" value="1"/>
</dbReference>
<dbReference type="InterPro" id="IPR042195">
    <property type="entry name" value="ArgJ_beta_C"/>
</dbReference>
<sequence length="407" mass="43108">MATGKKDIGNLVPVKGIKMSAVSAGVRYQNRLDLVLFELAEGSRTAGVFTRNAFCAAPVVLARKHLTGNGGDVRYLLVNTGNANAGTGDRGMADALHCCQALADCADVNLTQVLPFSTGVIGERLPAEKIAAAAPAALAALQDDQWLAAAKGIMTTDTRPKGVSAIVTHNGQFITITGITKGAGMIKPNMATMLAFVCTDAEIDQGLLQELLMSSVEQSFNRITVDGDTSTNDCCVLTATGKSGIRIDKADEGLYVAFRNALHELVLDLAKLIIRDAEGAKKFVTVDVRGGGNTAECLQVAYAIAESPLVKTALSASDPNWGRILAAVGRAGVPDLDVSRIDLYLDDVCIVEKGGLAPGYREEMGQAVMTQEDICLRVELARGDVNEQVWTADLSEEYVRINASYRS</sequence>
<evidence type="ECO:0000256" key="1">
    <source>
        <dbReference type="ARBA" id="ARBA00006774"/>
    </source>
</evidence>
<organism evidence="7">
    <name type="scientific">marine sediment metagenome</name>
    <dbReference type="NCBI Taxonomy" id="412755"/>
    <lineage>
        <taxon>unclassified sequences</taxon>
        <taxon>metagenomes</taxon>
        <taxon>ecological metagenomes</taxon>
    </lineage>
</organism>
<dbReference type="GO" id="GO:0006526">
    <property type="term" value="P:L-arginine biosynthetic process"/>
    <property type="evidence" value="ECO:0007669"/>
    <property type="project" value="UniProtKB-KW"/>
</dbReference>
<keyword evidence="6" id="KW-0012">Acyltransferase</keyword>
<comment type="similarity">
    <text evidence="1">Belongs to the ArgJ family.</text>
</comment>
<dbReference type="HAMAP" id="MF_01106">
    <property type="entry name" value="ArgJ"/>
    <property type="match status" value="1"/>
</dbReference>
<reference evidence="7" key="1">
    <citation type="journal article" date="2015" name="Nature">
        <title>Complex archaea that bridge the gap between prokaryotes and eukaryotes.</title>
        <authorList>
            <person name="Spang A."/>
            <person name="Saw J.H."/>
            <person name="Jorgensen S.L."/>
            <person name="Zaremba-Niedzwiedzka K."/>
            <person name="Martijn J."/>
            <person name="Lind A.E."/>
            <person name="van Eijk R."/>
            <person name="Schleper C."/>
            <person name="Guy L."/>
            <person name="Ettema T.J."/>
        </authorList>
    </citation>
    <scope>NUCLEOTIDE SEQUENCE</scope>
</reference>
<evidence type="ECO:0000256" key="2">
    <source>
        <dbReference type="ARBA" id="ARBA00022571"/>
    </source>
</evidence>
<protein>
    <submittedName>
        <fullName evidence="7">Uncharacterized protein</fullName>
    </submittedName>
</protein>
<dbReference type="NCBIfam" id="NF003802">
    <property type="entry name" value="PRK05388.1"/>
    <property type="match status" value="1"/>
</dbReference>
<proteinExistence type="inferred from homology"/>
<dbReference type="FunFam" id="3.60.70.12:FF:000001">
    <property type="entry name" value="Arginine biosynthesis bifunctional protein ArgJ, chloroplastic"/>
    <property type="match status" value="1"/>
</dbReference>
<evidence type="ECO:0000313" key="7">
    <source>
        <dbReference type="EMBL" id="KKO05404.1"/>
    </source>
</evidence>
<dbReference type="GO" id="GO:0004358">
    <property type="term" value="F:L-glutamate N-acetyltransferase activity, acting on acetyl-L-ornithine as donor"/>
    <property type="evidence" value="ECO:0007669"/>
    <property type="project" value="InterPro"/>
</dbReference>
<gene>
    <name evidence="7" type="ORF">LCGC14_0076750</name>
</gene>
<dbReference type="NCBIfam" id="TIGR00120">
    <property type="entry name" value="ArgJ"/>
    <property type="match status" value="1"/>
</dbReference>
<keyword evidence="4" id="KW-0808">Transferase</keyword>
<dbReference type="CDD" id="cd02152">
    <property type="entry name" value="OAT"/>
    <property type="match status" value="1"/>
</dbReference>
<dbReference type="SUPFAM" id="SSF56266">
    <property type="entry name" value="DmpA/ArgJ-like"/>
    <property type="match status" value="1"/>
</dbReference>
<keyword evidence="2" id="KW-0055">Arginine biosynthesis</keyword>
<evidence type="ECO:0000256" key="3">
    <source>
        <dbReference type="ARBA" id="ARBA00022605"/>
    </source>
</evidence>
<dbReference type="GO" id="GO:0004042">
    <property type="term" value="F:L-glutamate N-acetyltransferase activity"/>
    <property type="evidence" value="ECO:0007669"/>
    <property type="project" value="TreeGrafter"/>
</dbReference>
<dbReference type="InterPro" id="IPR016117">
    <property type="entry name" value="ArgJ-like_dom_sf"/>
</dbReference>
<comment type="caution">
    <text evidence="7">The sequence shown here is derived from an EMBL/GenBank/DDBJ whole genome shotgun (WGS) entry which is preliminary data.</text>
</comment>
<name>A0A0F9YLD8_9ZZZZ</name>
<dbReference type="InterPro" id="IPR002813">
    <property type="entry name" value="Arg_biosynth_ArgJ"/>
</dbReference>
<evidence type="ECO:0000256" key="6">
    <source>
        <dbReference type="ARBA" id="ARBA00023315"/>
    </source>
</evidence>
<dbReference type="GO" id="GO:0006592">
    <property type="term" value="P:ornithine biosynthetic process"/>
    <property type="evidence" value="ECO:0007669"/>
    <property type="project" value="TreeGrafter"/>
</dbReference>
<dbReference type="AlphaFoldDB" id="A0A0F9YLD8"/>
<evidence type="ECO:0000256" key="4">
    <source>
        <dbReference type="ARBA" id="ARBA00022679"/>
    </source>
</evidence>
<dbReference type="Pfam" id="PF01960">
    <property type="entry name" value="ArgJ"/>
    <property type="match status" value="1"/>
</dbReference>
<dbReference type="PANTHER" id="PTHR23100:SF0">
    <property type="entry name" value="ARGININE BIOSYNTHESIS BIFUNCTIONAL PROTEIN ARGJ, MITOCHONDRIAL"/>
    <property type="match status" value="1"/>
</dbReference>
<dbReference type="Gene3D" id="3.60.70.12">
    <property type="entry name" value="L-amino peptidase D-ALA esterase/amidase"/>
    <property type="match status" value="1"/>
</dbReference>
<accession>A0A0F9YLD8</accession>
<evidence type="ECO:0000256" key="5">
    <source>
        <dbReference type="ARBA" id="ARBA00022813"/>
    </source>
</evidence>
<dbReference type="Gene3D" id="3.10.20.340">
    <property type="entry name" value="ArgJ beta chain, C-terminal domain"/>
    <property type="match status" value="1"/>
</dbReference>